<dbReference type="AlphaFoldDB" id="A0A9W9NL98"/>
<name>A0A9W9NL98_PENCI</name>
<gene>
    <name evidence="2" type="ORF">N7469_010899</name>
</gene>
<dbReference type="Proteomes" id="UP001147733">
    <property type="component" value="Unassembled WGS sequence"/>
</dbReference>
<comment type="caution">
    <text evidence="2">The sequence shown here is derived from an EMBL/GenBank/DDBJ whole genome shotgun (WGS) entry which is preliminary data.</text>
</comment>
<keyword evidence="1" id="KW-1133">Transmembrane helix</keyword>
<proteinExistence type="predicted"/>
<dbReference type="EMBL" id="JAPQKT010000009">
    <property type="protein sequence ID" value="KAJ5222012.1"/>
    <property type="molecule type" value="Genomic_DNA"/>
</dbReference>
<keyword evidence="1" id="KW-0812">Transmembrane</keyword>
<protein>
    <submittedName>
        <fullName evidence="2">Uncharacterized protein</fullName>
    </submittedName>
</protein>
<dbReference type="RefSeq" id="XP_056496935.1">
    <property type="nucleotide sequence ID" value="XM_056649804.1"/>
</dbReference>
<sequence length="181" mass="20092">MTAVYCRPSYEISRADVKFQARNPSQAVLHFPTDKSPRKLAHISDADILNGVRLATSHLPNEIVVSDGDGEDSTPLIFKAIKLDFIQTEELWKHPYVEMRQTRAMFSAVAAQMAKYRLFQTDKSLIDGQSILQEDRLQVSSVSFVIMEVIFVALVVITLSFPWDVTPRGPGSIGGLALLAA</sequence>
<evidence type="ECO:0000313" key="2">
    <source>
        <dbReference type="EMBL" id="KAJ5222012.1"/>
    </source>
</evidence>
<feature type="transmembrane region" description="Helical" evidence="1">
    <location>
        <begin position="142"/>
        <end position="163"/>
    </location>
</feature>
<dbReference type="GeneID" id="81388971"/>
<organism evidence="2 3">
    <name type="scientific">Penicillium citrinum</name>
    <dbReference type="NCBI Taxonomy" id="5077"/>
    <lineage>
        <taxon>Eukaryota</taxon>
        <taxon>Fungi</taxon>
        <taxon>Dikarya</taxon>
        <taxon>Ascomycota</taxon>
        <taxon>Pezizomycotina</taxon>
        <taxon>Eurotiomycetes</taxon>
        <taxon>Eurotiomycetidae</taxon>
        <taxon>Eurotiales</taxon>
        <taxon>Aspergillaceae</taxon>
        <taxon>Penicillium</taxon>
    </lineage>
</organism>
<keyword evidence="1" id="KW-0472">Membrane</keyword>
<reference evidence="2" key="1">
    <citation type="submission" date="2022-11" db="EMBL/GenBank/DDBJ databases">
        <authorList>
            <person name="Petersen C."/>
        </authorList>
    </citation>
    <scope>NUCLEOTIDE SEQUENCE</scope>
    <source>
        <strain evidence="2">IBT 23319</strain>
    </source>
</reference>
<accession>A0A9W9NL98</accession>
<evidence type="ECO:0000313" key="3">
    <source>
        <dbReference type="Proteomes" id="UP001147733"/>
    </source>
</evidence>
<keyword evidence="3" id="KW-1185">Reference proteome</keyword>
<evidence type="ECO:0000256" key="1">
    <source>
        <dbReference type="SAM" id="Phobius"/>
    </source>
</evidence>
<reference evidence="2" key="2">
    <citation type="journal article" date="2023" name="IMA Fungus">
        <title>Comparative genomic study of the Penicillium genus elucidates a diverse pangenome and 15 lateral gene transfer events.</title>
        <authorList>
            <person name="Petersen C."/>
            <person name="Sorensen T."/>
            <person name="Nielsen M.R."/>
            <person name="Sondergaard T.E."/>
            <person name="Sorensen J.L."/>
            <person name="Fitzpatrick D.A."/>
            <person name="Frisvad J.C."/>
            <person name="Nielsen K.L."/>
        </authorList>
    </citation>
    <scope>NUCLEOTIDE SEQUENCE</scope>
    <source>
        <strain evidence="2">IBT 23319</strain>
    </source>
</reference>
<dbReference type="OrthoDB" id="5332281at2759"/>